<protein>
    <submittedName>
        <fullName evidence="1">Uncharacterized protein</fullName>
    </submittedName>
</protein>
<gene>
    <name evidence="1" type="ORF">QFC20_006903</name>
</gene>
<comment type="caution">
    <text evidence="1">The sequence shown here is derived from an EMBL/GenBank/DDBJ whole genome shotgun (WGS) entry which is preliminary data.</text>
</comment>
<name>A0ACC2V5Z3_9TREE</name>
<reference evidence="1" key="1">
    <citation type="submission" date="2023-04" db="EMBL/GenBank/DDBJ databases">
        <title>Draft Genome sequencing of Naganishia species isolated from polar environments using Oxford Nanopore Technology.</title>
        <authorList>
            <person name="Leo P."/>
            <person name="Venkateswaran K."/>
        </authorList>
    </citation>
    <scope>NUCLEOTIDE SEQUENCE</scope>
    <source>
        <strain evidence="1">MNA-CCFEE 5262</strain>
    </source>
</reference>
<proteinExistence type="predicted"/>
<keyword evidence="2" id="KW-1185">Reference proteome</keyword>
<sequence length="627" mass="68450">MTRINTPTSLPHPISAFLHAFYRASDTSPHTNPSANALYADFFTDDAPLLMGSQTFHGRQGVLSFREGGWEKVREREHVVLDVFARPDAREGEDTELMIRGTVEYGMKDGSAGHADWAGFMKLRWLEEEGGYKLAFYQVWILINQNTFALSLLYLLYHPSVSTPAQNPGCTNQQSLLPVSSVLTSLLTRARSQRQKTPFVQHQTLSDPTGRLVALAQGIELEVSLDNEDPSFGMGTGEPSTTPSTTGPGVRVDTLALAGQRMVIDVEIAHPSDGKGWRVVSLRVERVDPEHLATGAGGMDVDSPRLLSGASGVLQRSLGRYLDAVNAYDEAERRWRLSASSEEEGEGEGETLELKAERAVIAFGAELRDLRAIDLQMKPLDASEMDVDGASTEDKVLWDQLDELHAFIGSTPGLDIHEQTVLPTFRAFPRDTFLPNPLCRLVRSHTAPAAPCSTGSALAGWALEIDEPVAVMQGFFRTGSGDGKRSGEKTLEDLCGALRNALWINHLVKSCIRRDGAPEPTGNMDDELDELLAGTPVWNSGNLTVVVQPHQESLQISFPLSAGTRGEPRMLRLDVSPNGEGVRVSVSTESGEDGVGDLDSDDLARELVRLRGEVPVWLDGVWGKLYT</sequence>
<dbReference type="Proteomes" id="UP001230649">
    <property type="component" value="Unassembled WGS sequence"/>
</dbReference>
<dbReference type="EMBL" id="JASBWS010000139">
    <property type="protein sequence ID" value="KAJ9094335.1"/>
    <property type="molecule type" value="Genomic_DNA"/>
</dbReference>
<evidence type="ECO:0000313" key="2">
    <source>
        <dbReference type="Proteomes" id="UP001230649"/>
    </source>
</evidence>
<evidence type="ECO:0000313" key="1">
    <source>
        <dbReference type="EMBL" id="KAJ9094335.1"/>
    </source>
</evidence>
<accession>A0ACC2V5Z3</accession>
<organism evidence="1 2">
    <name type="scientific">Naganishia adeliensis</name>
    <dbReference type="NCBI Taxonomy" id="92952"/>
    <lineage>
        <taxon>Eukaryota</taxon>
        <taxon>Fungi</taxon>
        <taxon>Dikarya</taxon>
        <taxon>Basidiomycota</taxon>
        <taxon>Agaricomycotina</taxon>
        <taxon>Tremellomycetes</taxon>
        <taxon>Filobasidiales</taxon>
        <taxon>Filobasidiaceae</taxon>
        <taxon>Naganishia</taxon>
    </lineage>
</organism>